<dbReference type="OrthoDB" id="9801455at2"/>
<organism evidence="1 2">
    <name type="scientific">Spongiactinospora rosea</name>
    <dbReference type="NCBI Taxonomy" id="2248750"/>
    <lineage>
        <taxon>Bacteria</taxon>
        <taxon>Bacillati</taxon>
        <taxon>Actinomycetota</taxon>
        <taxon>Actinomycetes</taxon>
        <taxon>Streptosporangiales</taxon>
        <taxon>Streptosporangiaceae</taxon>
        <taxon>Spongiactinospora</taxon>
    </lineage>
</organism>
<gene>
    <name evidence="1" type="ORF">DP939_44800</name>
</gene>
<dbReference type="RefSeq" id="WP_113986916.1">
    <property type="nucleotide sequence ID" value="NZ_QMEY01000055.1"/>
</dbReference>
<evidence type="ECO:0000313" key="2">
    <source>
        <dbReference type="Proteomes" id="UP000253303"/>
    </source>
</evidence>
<reference evidence="1 2" key="1">
    <citation type="submission" date="2018-06" db="EMBL/GenBank/DDBJ databases">
        <title>Sphaerisporangium craniellae sp. nov., isolated from a marine sponge in the South China Sea.</title>
        <authorList>
            <person name="Li L."/>
        </authorList>
    </citation>
    <scope>NUCLEOTIDE SEQUENCE [LARGE SCALE GENOMIC DNA]</scope>
    <source>
        <strain evidence="1 2">LHW63015</strain>
    </source>
</reference>
<comment type="caution">
    <text evidence="1">The sequence shown here is derived from an EMBL/GenBank/DDBJ whole genome shotgun (WGS) entry which is preliminary data.</text>
</comment>
<keyword evidence="2" id="KW-1185">Reference proteome</keyword>
<protein>
    <submittedName>
        <fullName evidence="1">Uncharacterized protein</fullName>
    </submittedName>
</protein>
<accession>A0A366LEF8</accession>
<dbReference type="Proteomes" id="UP000253303">
    <property type="component" value="Unassembled WGS sequence"/>
</dbReference>
<dbReference type="AlphaFoldDB" id="A0A366LEF8"/>
<proteinExistence type="predicted"/>
<dbReference type="EMBL" id="QMEY01000055">
    <property type="protein sequence ID" value="RBQ11664.1"/>
    <property type="molecule type" value="Genomic_DNA"/>
</dbReference>
<name>A0A366LEF8_9ACTN</name>
<sequence>MDRLSLWEGAHLAAIETTFPGWRILVRNRCWWATKHTPPTPAQKTAGVLHQFARPGPLELVAALTDQLGILSRMGAA</sequence>
<evidence type="ECO:0000313" key="1">
    <source>
        <dbReference type="EMBL" id="RBQ11664.1"/>
    </source>
</evidence>